<protein>
    <submittedName>
        <fullName evidence="1">Uncharacterized protein</fullName>
    </submittedName>
</protein>
<dbReference type="Proteomes" id="UP000663671">
    <property type="component" value="Chromosome 1"/>
</dbReference>
<dbReference type="VEuPathDB" id="FungiDB:I7I51_00809"/>
<reference evidence="1" key="1">
    <citation type="submission" date="2021-01" db="EMBL/GenBank/DDBJ databases">
        <title>Chromosome-level genome assembly of a human fungal pathogen reveals clustering of transcriptionally co-regulated genes.</title>
        <authorList>
            <person name="Voorhies M."/>
            <person name="Cohen S."/>
            <person name="Shea T.P."/>
            <person name="Petrus S."/>
            <person name="Munoz J.F."/>
            <person name="Poplawski S."/>
            <person name="Goldman W.E."/>
            <person name="Michael T."/>
            <person name="Cuomo C.A."/>
            <person name="Sil A."/>
            <person name="Beyhan S."/>
        </authorList>
    </citation>
    <scope>NUCLEOTIDE SEQUENCE</scope>
    <source>
        <strain evidence="1">WU24</strain>
    </source>
</reference>
<sequence>MKGHIKCTQGHHQCNQIRRHPESLRTIHLDRPNLNDWYRRQKAA</sequence>
<dbReference type="AlphaFoldDB" id="A0A8A1MCU2"/>
<evidence type="ECO:0000313" key="1">
    <source>
        <dbReference type="EMBL" id="QSS63749.1"/>
    </source>
</evidence>
<gene>
    <name evidence="1" type="ORF">I7I51_00809</name>
</gene>
<accession>A0A8A1MCU2</accession>
<name>A0A8A1MCU2_AJECA</name>
<evidence type="ECO:0000313" key="2">
    <source>
        <dbReference type="Proteomes" id="UP000663671"/>
    </source>
</evidence>
<proteinExistence type="predicted"/>
<organism evidence="1 2">
    <name type="scientific">Ajellomyces capsulatus</name>
    <name type="common">Darling's disease fungus</name>
    <name type="synonym">Histoplasma capsulatum</name>
    <dbReference type="NCBI Taxonomy" id="5037"/>
    <lineage>
        <taxon>Eukaryota</taxon>
        <taxon>Fungi</taxon>
        <taxon>Dikarya</taxon>
        <taxon>Ascomycota</taxon>
        <taxon>Pezizomycotina</taxon>
        <taxon>Eurotiomycetes</taxon>
        <taxon>Eurotiomycetidae</taxon>
        <taxon>Onygenales</taxon>
        <taxon>Ajellomycetaceae</taxon>
        <taxon>Histoplasma</taxon>
    </lineage>
</organism>
<dbReference type="EMBL" id="CP069114">
    <property type="protein sequence ID" value="QSS63749.1"/>
    <property type="molecule type" value="Genomic_DNA"/>
</dbReference>